<keyword evidence="2" id="KW-1003">Cell membrane</keyword>
<evidence type="ECO:0000256" key="2">
    <source>
        <dbReference type="ARBA" id="ARBA00022475"/>
    </source>
</evidence>
<accession>A0AB39PQV4</accession>
<evidence type="ECO:0000256" key="3">
    <source>
        <dbReference type="ARBA" id="ARBA00022692"/>
    </source>
</evidence>
<gene>
    <name evidence="9" type="ORF">AB5J49_03190</name>
</gene>
<evidence type="ECO:0000313" key="9">
    <source>
        <dbReference type="EMBL" id="XDQ32437.1"/>
    </source>
</evidence>
<keyword evidence="3 6" id="KW-0812">Transmembrane</keyword>
<feature type="transmembrane region" description="Helical" evidence="6">
    <location>
        <begin position="50"/>
        <end position="68"/>
    </location>
</feature>
<dbReference type="InterPro" id="IPR018649">
    <property type="entry name" value="SHOCT"/>
</dbReference>
<dbReference type="GO" id="GO:0005886">
    <property type="term" value="C:plasma membrane"/>
    <property type="evidence" value="ECO:0007669"/>
    <property type="project" value="UniProtKB-SubCell"/>
</dbReference>
<feature type="transmembrane region" description="Helical" evidence="6">
    <location>
        <begin position="7"/>
        <end position="30"/>
    </location>
</feature>
<evidence type="ECO:0000259" key="8">
    <source>
        <dbReference type="Pfam" id="PF13396"/>
    </source>
</evidence>
<dbReference type="Pfam" id="PF13396">
    <property type="entry name" value="PLDc_N"/>
    <property type="match status" value="1"/>
</dbReference>
<evidence type="ECO:0000259" key="7">
    <source>
        <dbReference type="Pfam" id="PF09851"/>
    </source>
</evidence>
<dbReference type="AlphaFoldDB" id="A0AB39PQV4"/>
<comment type="subcellular location">
    <subcellularLocation>
        <location evidence="1">Cell membrane</location>
        <topology evidence="1">Multi-pass membrane protein</topology>
    </subcellularLocation>
</comment>
<protein>
    <submittedName>
        <fullName evidence="9">SHOCT domain-containing protein</fullName>
    </submittedName>
</protein>
<keyword evidence="5 6" id="KW-0472">Membrane</keyword>
<feature type="domain" description="SHOCT" evidence="7">
    <location>
        <begin position="107"/>
        <end position="134"/>
    </location>
</feature>
<proteinExistence type="predicted"/>
<name>A0AB39PQV4_9ACTN</name>
<evidence type="ECO:0000256" key="1">
    <source>
        <dbReference type="ARBA" id="ARBA00004651"/>
    </source>
</evidence>
<evidence type="ECO:0000256" key="6">
    <source>
        <dbReference type="SAM" id="Phobius"/>
    </source>
</evidence>
<sequence length="135" mass="15170">MNLAYDYPVLGAFWTVMWIFLWVLWIVLLFRIIGDVFRDDTLSGAGKTGWLIFVVVLPFLGVFVYVLARGKGMGKRAERQARAQQQAFDDYIREAAGSGAGPGNEADQLAKLSEIRSKGDITDAEFQRAKEKILH</sequence>
<keyword evidence="4 6" id="KW-1133">Transmembrane helix</keyword>
<evidence type="ECO:0000256" key="5">
    <source>
        <dbReference type="ARBA" id="ARBA00023136"/>
    </source>
</evidence>
<feature type="domain" description="Cardiolipin synthase N-terminal" evidence="8">
    <location>
        <begin position="23"/>
        <end position="69"/>
    </location>
</feature>
<evidence type="ECO:0000256" key="4">
    <source>
        <dbReference type="ARBA" id="ARBA00022989"/>
    </source>
</evidence>
<organism evidence="9">
    <name type="scientific">Streptomyces sp. R28</name>
    <dbReference type="NCBI Taxonomy" id="3238628"/>
    <lineage>
        <taxon>Bacteria</taxon>
        <taxon>Bacillati</taxon>
        <taxon>Actinomycetota</taxon>
        <taxon>Actinomycetes</taxon>
        <taxon>Kitasatosporales</taxon>
        <taxon>Streptomycetaceae</taxon>
        <taxon>Streptomyces</taxon>
    </lineage>
</organism>
<reference evidence="9" key="1">
    <citation type="submission" date="2024-07" db="EMBL/GenBank/DDBJ databases">
        <authorList>
            <person name="Yu S.T."/>
        </authorList>
    </citation>
    <scope>NUCLEOTIDE SEQUENCE</scope>
    <source>
        <strain evidence="9">R28</strain>
    </source>
</reference>
<dbReference type="RefSeq" id="WP_369166940.1">
    <property type="nucleotide sequence ID" value="NZ_CP163439.1"/>
</dbReference>
<dbReference type="EMBL" id="CP163439">
    <property type="protein sequence ID" value="XDQ32437.1"/>
    <property type="molecule type" value="Genomic_DNA"/>
</dbReference>
<dbReference type="InterPro" id="IPR027379">
    <property type="entry name" value="CLS_N"/>
</dbReference>
<dbReference type="Pfam" id="PF09851">
    <property type="entry name" value="SHOCT"/>
    <property type="match status" value="1"/>
</dbReference>